<comment type="caution">
    <text evidence="2">The sequence shown here is derived from an EMBL/GenBank/DDBJ whole genome shotgun (WGS) entry which is preliminary data.</text>
</comment>
<evidence type="ECO:0000256" key="1">
    <source>
        <dbReference type="SAM" id="MobiDB-lite"/>
    </source>
</evidence>
<sequence>MKSGEADEVRLSRSVGDGGREGNPPSWQRGPICFIGGWRRFGSGQWDWGWGWLGAAEGCVRFIATVRDFILRIQEQQVGGSENWTRLLQAR</sequence>
<proteinExistence type="predicted"/>
<evidence type="ECO:0000313" key="2">
    <source>
        <dbReference type="EMBL" id="KAJ8387909.1"/>
    </source>
</evidence>
<name>A0AAD7RPE0_9TELE</name>
<reference evidence="2" key="1">
    <citation type="journal article" date="2023" name="Science">
        <title>Genome structures resolve the early diversification of teleost fishes.</title>
        <authorList>
            <person name="Parey E."/>
            <person name="Louis A."/>
            <person name="Montfort J."/>
            <person name="Bouchez O."/>
            <person name="Roques C."/>
            <person name="Iampietro C."/>
            <person name="Lluch J."/>
            <person name="Castinel A."/>
            <person name="Donnadieu C."/>
            <person name="Desvignes T."/>
            <person name="Floi Bucao C."/>
            <person name="Jouanno E."/>
            <person name="Wen M."/>
            <person name="Mejri S."/>
            <person name="Dirks R."/>
            <person name="Jansen H."/>
            <person name="Henkel C."/>
            <person name="Chen W.J."/>
            <person name="Zahm M."/>
            <person name="Cabau C."/>
            <person name="Klopp C."/>
            <person name="Thompson A.W."/>
            <person name="Robinson-Rechavi M."/>
            <person name="Braasch I."/>
            <person name="Lecointre G."/>
            <person name="Bobe J."/>
            <person name="Postlethwait J.H."/>
            <person name="Berthelot C."/>
            <person name="Roest Crollius H."/>
            <person name="Guiguen Y."/>
        </authorList>
    </citation>
    <scope>NUCLEOTIDE SEQUENCE</scope>
    <source>
        <strain evidence="2">NC1722</strain>
    </source>
</reference>
<gene>
    <name evidence="2" type="ORF">AAFF_G00148430</name>
</gene>
<dbReference type="AlphaFoldDB" id="A0AAD7RPE0"/>
<feature type="compositionally biased region" description="Basic and acidic residues" evidence="1">
    <location>
        <begin position="1"/>
        <end position="11"/>
    </location>
</feature>
<dbReference type="EMBL" id="JAINUG010000203">
    <property type="protein sequence ID" value="KAJ8387909.1"/>
    <property type="molecule type" value="Genomic_DNA"/>
</dbReference>
<keyword evidence="3" id="KW-1185">Reference proteome</keyword>
<evidence type="ECO:0000313" key="3">
    <source>
        <dbReference type="Proteomes" id="UP001221898"/>
    </source>
</evidence>
<accession>A0AAD7RPE0</accession>
<dbReference type="Proteomes" id="UP001221898">
    <property type="component" value="Unassembled WGS sequence"/>
</dbReference>
<organism evidence="2 3">
    <name type="scientific">Aldrovandia affinis</name>
    <dbReference type="NCBI Taxonomy" id="143900"/>
    <lineage>
        <taxon>Eukaryota</taxon>
        <taxon>Metazoa</taxon>
        <taxon>Chordata</taxon>
        <taxon>Craniata</taxon>
        <taxon>Vertebrata</taxon>
        <taxon>Euteleostomi</taxon>
        <taxon>Actinopterygii</taxon>
        <taxon>Neopterygii</taxon>
        <taxon>Teleostei</taxon>
        <taxon>Notacanthiformes</taxon>
        <taxon>Halosauridae</taxon>
        <taxon>Aldrovandia</taxon>
    </lineage>
</organism>
<feature type="region of interest" description="Disordered" evidence="1">
    <location>
        <begin position="1"/>
        <end position="29"/>
    </location>
</feature>
<protein>
    <submittedName>
        <fullName evidence="2">Uncharacterized protein</fullName>
    </submittedName>
</protein>